<dbReference type="AlphaFoldDB" id="A0A5Q0M058"/>
<gene>
    <name evidence="1" type="ORF">GFK26_03620</name>
</gene>
<accession>A0A5Q0M058</accession>
<protein>
    <submittedName>
        <fullName evidence="1">Uncharacterized protein</fullName>
    </submittedName>
</protein>
<proteinExistence type="predicted"/>
<evidence type="ECO:0000313" key="2">
    <source>
        <dbReference type="Proteomes" id="UP000326780"/>
    </source>
</evidence>
<organism evidence="1 2">
    <name type="scientific">Variovorax paradoxus</name>
    <dbReference type="NCBI Taxonomy" id="34073"/>
    <lineage>
        <taxon>Bacteria</taxon>
        <taxon>Pseudomonadati</taxon>
        <taxon>Pseudomonadota</taxon>
        <taxon>Betaproteobacteria</taxon>
        <taxon>Burkholderiales</taxon>
        <taxon>Comamonadaceae</taxon>
        <taxon>Variovorax</taxon>
    </lineage>
</organism>
<reference evidence="1 2" key="1">
    <citation type="submission" date="2019-10" db="EMBL/GenBank/DDBJ databases">
        <title>Complete genome sequence of Variovorax paradoxus 5C-2.</title>
        <authorList>
            <person name="Gogoleva N.E."/>
            <person name="Balkin A.S."/>
        </authorList>
    </citation>
    <scope>NUCLEOTIDE SEQUENCE [LARGE SCALE GENOMIC DNA]</scope>
    <source>
        <strain evidence="1 2">5C-2</strain>
    </source>
</reference>
<sequence>MALLAGVMNTRAASPKSLLREEIVQLVERIQRDARRTQLHGRADRGIEHPCGDDDDDPRTNFYVNDLTVGALLAVLPPDATAVERVPAIEDFDFLPDMGRMTRRLRWAARHGCSWAVNSLANAPPS</sequence>
<dbReference type="EMBL" id="CP045644">
    <property type="protein sequence ID" value="QFZ81915.1"/>
    <property type="molecule type" value="Genomic_DNA"/>
</dbReference>
<evidence type="ECO:0000313" key="1">
    <source>
        <dbReference type="EMBL" id="QFZ81915.1"/>
    </source>
</evidence>
<dbReference type="RefSeq" id="WP_153280840.1">
    <property type="nucleotide sequence ID" value="NZ_CP045644.1"/>
</dbReference>
<name>A0A5Q0M058_VARPD</name>
<dbReference type="Proteomes" id="UP000326780">
    <property type="component" value="Chromosome"/>
</dbReference>